<evidence type="ECO:0000256" key="1">
    <source>
        <dbReference type="SAM" id="MobiDB-lite"/>
    </source>
</evidence>
<proteinExistence type="predicted"/>
<keyword evidence="3" id="KW-1185">Reference proteome</keyword>
<feature type="compositionally biased region" description="Basic and acidic residues" evidence="1">
    <location>
        <begin position="15"/>
        <end position="30"/>
    </location>
</feature>
<dbReference type="EMBL" id="CP141614">
    <property type="protein sequence ID" value="WRP15574.1"/>
    <property type="molecule type" value="Genomic_DNA"/>
</dbReference>
<evidence type="ECO:0000313" key="3">
    <source>
        <dbReference type="Proteomes" id="UP001333102"/>
    </source>
</evidence>
<protein>
    <submittedName>
        <fullName evidence="2">Uncharacterized protein</fullName>
    </submittedName>
</protein>
<dbReference type="Proteomes" id="UP001333102">
    <property type="component" value="Chromosome"/>
</dbReference>
<organism evidence="2 3">
    <name type="scientific">Geochorda subterranea</name>
    <dbReference type="NCBI Taxonomy" id="3109564"/>
    <lineage>
        <taxon>Bacteria</taxon>
        <taxon>Bacillati</taxon>
        <taxon>Bacillota</taxon>
        <taxon>Limnochordia</taxon>
        <taxon>Limnochordales</taxon>
        <taxon>Geochordaceae</taxon>
        <taxon>Geochorda</taxon>
    </lineage>
</organism>
<evidence type="ECO:0000313" key="2">
    <source>
        <dbReference type="EMBL" id="WRP15574.1"/>
    </source>
</evidence>
<feature type="compositionally biased region" description="Basic and acidic residues" evidence="1">
    <location>
        <begin position="36"/>
        <end position="52"/>
    </location>
</feature>
<reference evidence="3" key="1">
    <citation type="submission" date="2023-12" db="EMBL/GenBank/DDBJ databases">
        <title>Novel isolates from deep terrestrial aquifers shed light on the physiology and ecology of the class Limnochordia.</title>
        <authorList>
            <person name="Karnachuk O.V."/>
            <person name="Lukina A.P."/>
            <person name="Avakyan M.R."/>
            <person name="Kadnikov V."/>
            <person name="Begmatov S."/>
            <person name="Beletsky A.V."/>
            <person name="Mardanov A.V."/>
            <person name="Ravin N.V."/>
        </authorList>
    </citation>
    <scope>NUCLEOTIDE SEQUENCE [LARGE SCALE GENOMIC DNA]</scope>
    <source>
        <strain evidence="3">LN</strain>
    </source>
</reference>
<dbReference type="RefSeq" id="WP_324669980.1">
    <property type="nucleotide sequence ID" value="NZ_CP141614.1"/>
</dbReference>
<feature type="region of interest" description="Disordered" evidence="1">
    <location>
        <begin position="1"/>
        <end position="52"/>
    </location>
</feature>
<feature type="compositionally biased region" description="Low complexity" evidence="1">
    <location>
        <begin position="1"/>
        <end position="12"/>
    </location>
</feature>
<name>A0ABZ1BS45_9FIRM</name>
<sequence>MQQQQRRQVVGGDPQHLHERPDPEELDGRHHNPGNDQHHQELDYPRRLLEDL</sequence>
<gene>
    <name evidence="2" type="ORF">VLY81_05275</name>
</gene>
<accession>A0ABZ1BS45</accession>